<comment type="subcellular location">
    <subcellularLocation>
        <location evidence="2 10">Cytoplasm</location>
    </subcellularLocation>
</comment>
<dbReference type="Gene3D" id="3.40.50.10490">
    <property type="entry name" value="Glucose-6-phosphate isomerase like protein, domain 1"/>
    <property type="match status" value="2"/>
</dbReference>
<feature type="domain" description="SIS" evidence="12">
    <location>
        <begin position="282"/>
        <end position="421"/>
    </location>
</feature>
<evidence type="ECO:0000259" key="12">
    <source>
        <dbReference type="PROSITE" id="PS51464"/>
    </source>
</evidence>
<dbReference type="NCBIfam" id="NF001484">
    <property type="entry name" value="PRK00331.1"/>
    <property type="match status" value="1"/>
</dbReference>
<dbReference type="Gene3D" id="3.60.20.10">
    <property type="entry name" value="Glutamine Phosphoribosylpyrophosphate, subunit 1, domain 1"/>
    <property type="match status" value="1"/>
</dbReference>
<dbReference type="PANTHER" id="PTHR10937">
    <property type="entry name" value="GLUCOSAMINE--FRUCTOSE-6-PHOSPHATE AMINOTRANSFERASE, ISOMERIZING"/>
    <property type="match status" value="1"/>
</dbReference>
<feature type="initiator methionine" description="Removed" evidence="10">
    <location>
        <position position="1"/>
    </location>
</feature>
<dbReference type="InterPro" id="IPR001347">
    <property type="entry name" value="SIS_dom"/>
</dbReference>
<keyword evidence="9" id="KW-0315">Glutamine amidotransferase</keyword>
<dbReference type="GO" id="GO:0005829">
    <property type="term" value="C:cytosol"/>
    <property type="evidence" value="ECO:0007669"/>
    <property type="project" value="TreeGrafter"/>
</dbReference>
<dbReference type="InterPro" id="IPR035466">
    <property type="entry name" value="GlmS/AgaS_SIS"/>
</dbReference>
<evidence type="ECO:0000256" key="2">
    <source>
        <dbReference type="ARBA" id="ARBA00004496"/>
    </source>
</evidence>
<dbReference type="PROSITE" id="PS51464">
    <property type="entry name" value="SIS"/>
    <property type="match status" value="2"/>
</dbReference>
<dbReference type="InterPro" id="IPR005855">
    <property type="entry name" value="GFAT"/>
</dbReference>
<feature type="active site" description="Nucleophile; for GATase activity" evidence="10">
    <location>
        <position position="2"/>
    </location>
</feature>
<evidence type="ECO:0000256" key="5">
    <source>
        <dbReference type="ARBA" id="ARBA00022490"/>
    </source>
</evidence>
<comment type="caution">
    <text evidence="13">The sequence shown here is derived from an EMBL/GenBank/DDBJ whole genome shotgun (WGS) entry which is preliminary data.</text>
</comment>
<dbReference type="PANTHER" id="PTHR10937:SF0">
    <property type="entry name" value="GLUTAMINE--FRUCTOSE-6-PHOSPHATE TRANSAMINASE (ISOMERIZING)"/>
    <property type="match status" value="1"/>
</dbReference>
<dbReference type="SUPFAM" id="SSF53697">
    <property type="entry name" value="SIS domain"/>
    <property type="match status" value="1"/>
</dbReference>
<protein>
    <recommendedName>
        <fullName evidence="4 10">Glutamine--fructose-6-phosphate aminotransferase [isomerizing]</fullName>
        <ecNumber evidence="3 10">2.6.1.16</ecNumber>
    </recommendedName>
    <alternativeName>
        <fullName evidence="10">D-fructose-6-phosphate amidotransferase</fullName>
    </alternativeName>
    <alternativeName>
        <fullName evidence="10">GFAT</fullName>
    </alternativeName>
    <alternativeName>
        <fullName evidence="10">Glucosamine-6-phosphate synthase</fullName>
    </alternativeName>
    <alternativeName>
        <fullName evidence="10">Hexosephosphate aminotransferase</fullName>
    </alternativeName>
    <alternativeName>
        <fullName evidence="10">L-glutamine--D-fructose-6-phosphate amidotransferase</fullName>
    </alternativeName>
</protein>
<gene>
    <name evidence="10 13" type="primary">glmS</name>
    <name evidence="13" type="ORF">COY73_01780</name>
</gene>
<dbReference type="GO" id="GO:0006047">
    <property type="term" value="P:UDP-N-acetylglucosamine metabolic process"/>
    <property type="evidence" value="ECO:0007669"/>
    <property type="project" value="TreeGrafter"/>
</dbReference>
<sequence length="605" mass="67530">MCGIIGHLGKYNNLKIGIDALKRLEYRGYDSAGLAAFNAEKKDIFSLKTVGRISNLEEKFSKSPIFGNPFILHTRWATTGRVTEANAHPHWDCKKNIYIVHNGIIENYRTLKDKLLAMGHKFSSDTDTEVVSHLIEYFFKGNLEEATRKALKLIKGTYALLIISREDPQKIVAARLSSPLIIGIKDKDYFIASDYNAIIPYAKKVINLEDNEIATITPGNFFILKEREPEELDLKLEEAQKGKFSHFMLKEIFEEPEAIRNSISGRLLPEEGLAKLGGLEEVKDKLKEIERMIIIGCGTARYAGLVGEYMLEEYAGIPVEVDVGSEFRYRKPIINEKTAVLSISQSGETADTLAALREAKRKGALALGITNVVGSTQTRETDAGIYNHVGPEIGVASTKVFISQLTILALLTMYLGRQREMSLVTGRRISQELQKLPGLAETILKQDKQIQELAKKYSQFRNFFVLGRKYNYPIAMEGALKLKEVAYLIHAESYPGGEMKHGPIALIDENFPSVAICPSDSVYEKMLNAIEEAKSRNGKILAVATEGNEDIKKIADDVIYIPKTLEMLTPILTTIPLHLFAAYIGLELGLDIDKPRNLAKSVTVE</sequence>
<comment type="subunit">
    <text evidence="10">Homodimer.</text>
</comment>
<dbReference type="NCBIfam" id="TIGR01135">
    <property type="entry name" value="glmS"/>
    <property type="match status" value="1"/>
</dbReference>
<evidence type="ECO:0000256" key="10">
    <source>
        <dbReference type="HAMAP-Rule" id="MF_00164"/>
    </source>
</evidence>
<dbReference type="Pfam" id="PF01380">
    <property type="entry name" value="SIS"/>
    <property type="match status" value="2"/>
</dbReference>
<name>A0A2M7R6E7_9BACT</name>
<evidence type="ECO:0000256" key="7">
    <source>
        <dbReference type="ARBA" id="ARBA00022679"/>
    </source>
</evidence>
<comment type="catalytic activity">
    <reaction evidence="1 10">
        <text>D-fructose 6-phosphate + L-glutamine = D-glucosamine 6-phosphate + L-glutamate</text>
        <dbReference type="Rhea" id="RHEA:13237"/>
        <dbReference type="ChEBI" id="CHEBI:29985"/>
        <dbReference type="ChEBI" id="CHEBI:58359"/>
        <dbReference type="ChEBI" id="CHEBI:58725"/>
        <dbReference type="ChEBI" id="CHEBI:61527"/>
        <dbReference type="EC" id="2.6.1.16"/>
    </reaction>
</comment>
<keyword evidence="8" id="KW-0677">Repeat</keyword>
<evidence type="ECO:0000256" key="9">
    <source>
        <dbReference type="ARBA" id="ARBA00022962"/>
    </source>
</evidence>
<dbReference type="SUPFAM" id="SSF56235">
    <property type="entry name" value="N-terminal nucleophile aminohydrolases (Ntn hydrolases)"/>
    <property type="match status" value="1"/>
</dbReference>
<accession>A0A2M7R6E7</accession>
<dbReference type="InterPro" id="IPR029055">
    <property type="entry name" value="Ntn_hydrolases_N"/>
</dbReference>
<keyword evidence="6 10" id="KW-0032">Aminotransferase</keyword>
<dbReference type="CDD" id="cd00714">
    <property type="entry name" value="GFAT"/>
    <property type="match status" value="1"/>
</dbReference>
<feature type="domain" description="SIS" evidence="12">
    <location>
        <begin position="453"/>
        <end position="595"/>
    </location>
</feature>
<feature type="domain" description="Glutamine amidotransferase type-2" evidence="11">
    <location>
        <begin position="2"/>
        <end position="227"/>
    </location>
</feature>
<dbReference type="InterPro" id="IPR035490">
    <property type="entry name" value="GlmS/FrlB_SIS"/>
</dbReference>
<organism evidence="13 14">
    <name type="scientific">Candidatus Nealsonbacteria bacterium CG_4_10_14_0_8_um_filter_37_14</name>
    <dbReference type="NCBI Taxonomy" id="1974684"/>
    <lineage>
        <taxon>Bacteria</taxon>
        <taxon>Candidatus Nealsoniibacteriota</taxon>
    </lineage>
</organism>
<dbReference type="EC" id="2.6.1.16" evidence="3 10"/>
<dbReference type="GO" id="GO:0004360">
    <property type="term" value="F:glutamine-fructose-6-phosphate transaminase (isomerizing) activity"/>
    <property type="evidence" value="ECO:0007669"/>
    <property type="project" value="UniProtKB-UniRule"/>
</dbReference>
<dbReference type="InterPro" id="IPR017932">
    <property type="entry name" value="GATase_2_dom"/>
</dbReference>
<dbReference type="CDD" id="cd05009">
    <property type="entry name" value="SIS_GlmS_GlmD_2"/>
    <property type="match status" value="1"/>
</dbReference>
<evidence type="ECO:0000256" key="1">
    <source>
        <dbReference type="ARBA" id="ARBA00001031"/>
    </source>
</evidence>
<proteinExistence type="inferred from homology"/>
<reference evidence="14" key="1">
    <citation type="submission" date="2017-09" db="EMBL/GenBank/DDBJ databases">
        <title>Depth-based differentiation of microbial function through sediment-hosted aquifers and enrichment of novel symbionts in the deep terrestrial subsurface.</title>
        <authorList>
            <person name="Probst A.J."/>
            <person name="Ladd B."/>
            <person name="Jarett J.K."/>
            <person name="Geller-Mcgrath D.E."/>
            <person name="Sieber C.M.K."/>
            <person name="Emerson J.B."/>
            <person name="Anantharaman K."/>
            <person name="Thomas B.C."/>
            <person name="Malmstrom R."/>
            <person name="Stieglmeier M."/>
            <person name="Klingl A."/>
            <person name="Woyke T."/>
            <person name="Ryan C.M."/>
            <person name="Banfield J.F."/>
        </authorList>
    </citation>
    <scope>NUCLEOTIDE SEQUENCE [LARGE SCALE GENOMIC DNA]</scope>
</reference>
<comment type="function">
    <text evidence="10">Catalyzes the first step in hexosamine metabolism, converting fructose-6P into glucosamine-6P using glutamine as a nitrogen source.</text>
</comment>
<dbReference type="GO" id="GO:0097367">
    <property type="term" value="F:carbohydrate derivative binding"/>
    <property type="evidence" value="ECO:0007669"/>
    <property type="project" value="InterPro"/>
</dbReference>
<dbReference type="EMBL" id="PFLW01000044">
    <property type="protein sequence ID" value="PIY89173.1"/>
    <property type="molecule type" value="Genomic_DNA"/>
</dbReference>
<dbReference type="GO" id="GO:0006487">
    <property type="term" value="P:protein N-linked glycosylation"/>
    <property type="evidence" value="ECO:0007669"/>
    <property type="project" value="TreeGrafter"/>
</dbReference>
<evidence type="ECO:0000259" key="11">
    <source>
        <dbReference type="PROSITE" id="PS51278"/>
    </source>
</evidence>
<evidence type="ECO:0000256" key="8">
    <source>
        <dbReference type="ARBA" id="ARBA00022737"/>
    </source>
</evidence>
<evidence type="ECO:0000256" key="6">
    <source>
        <dbReference type="ARBA" id="ARBA00022576"/>
    </source>
</evidence>
<dbReference type="GO" id="GO:0005975">
    <property type="term" value="P:carbohydrate metabolic process"/>
    <property type="evidence" value="ECO:0007669"/>
    <property type="project" value="UniProtKB-UniRule"/>
</dbReference>
<dbReference type="AlphaFoldDB" id="A0A2M7R6E7"/>
<evidence type="ECO:0000313" key="14">
    <source>
        <dbReference type="Proteomes" id="UP000230767"/>
    </source>
</evidence>
<dbReference type="HAMAP" id="MF_00164">
    <property type="entry name" value="GlmS"/>
    <property type="match status" value="1"/>
</dbReference>
<evidence type="ECO:0000313" key="13">
    <source>
        <dbReference type="EMBL" id="PIY89173.1"/>
    </source>
</evidence>
<dbReference type="FunFam" id="3.40.50.10490:FF:000001">
    <property type="entry name" value="Glutamine--fructose-6-phosphate aminotransferase [isomerizing]"/>
    <property type="match status" value="1"/>
</dbReference>
<dbReference type="Pfam" id="PF13522">
    <property type="entry name" value="GATase_6"/>
    <property type="match status" value="1"/>
</dbReference>
<evidence type="ECO:0000256" key="4">
    <source>
        <dbReference type="ARBA" id="ARBA00016090"/>
    </source>
</evidence>
<keyword evidence="5 10" id="KW-0963">Cytoplasm</keyword>
<evidence type="ECO:0000256" key="3">
    <source>
        <dbReference type="ARBA" id="ARBA00012916"/>
    </source>
</evidence>
<feature type="active site" description="For Fru-6P isomerization activity" evidence="10">
    <location>
        <position position="600"/>
    </location>
</feature>
<keyword evidence="7 10" id="KW-0808">Transferase</keyword>
<dbReference type="GO" id="GO:0006002">
    <property type="term" value="P:fructose 6-phosphate metabolic process"/>
    <property type="evidence" value="ECO:0007669"/>
    <property type="project" value="TreeGrafter"/>
</dbReference>
<dbReference type="CDD" id="cd05008">
    <property type="entry name" value="SIS_GlmS_GlmD_1"/>
    <property type="match status" value="1"/>
</dbReference>
<dbReference type="PROSITE" id="PS51278">
    <property type="entry name" value="GATASE_TYPE_2"/>
    <property type="match status" value="1"/>
</dbReference>
<dbReference type="FunFam" id="3.60.20.10:FF:000006">
    <property type="entry name" value="Glutamine--fructose-6-phosphate aminotransferase [isomerizing]"/>
    <property type="match status" value="1"/>
</dbReference>
<dbReference type="Proteomes" id="UP000230767">
    <property type="component" value="Unassembled WGS sequence"/>
</dbReference>
<dbReference type="InterPro" id="IPR046348">
    <property type="entry name" value="SIS_dom_sf"/>
</dbReference>
<dbReference type="InterPro" id="IPR047084">
    <property type="entry name" value="GFAT_N"/>
</dbReference>